<organism evidence="1 2">
    <name type="scientific">Aphanizomenon flos-aquae FACHB-1040</name>
    <dbReference type="NCBI Taxonomy" id="2692887"/>
    <lineage>
        <taxon>Bacteria</taxon>
        <taxon>Bacillati</taxon>
        <taxon>Cyanobacteriota</taxon>
        <taxon>Cyanophyceae</taxon>
        <taxon>Nostocales</taxon>
        <taxon>Aphanizomenonaceae</taxon>
        <taxon>Aphanizomenon</taxon>
    </lineage>
</organism>
<keyword evidence="2" id="KW-1185">Reference proteome</keyword>
<protein>
    <submittedName>
        <fullName evidence="1">Uncharacterized protein</fullName>
    </submittedName>
</protein>
<dbReference type="EMBL" id="JACJQT010000076">
    <property type="protein sequence ID" value="MBD2280827.1"/>
    <property type="molecule type" value="Genomic_DNA"/>
</dbReference>
<sequence>MSSDFSNRYQSKLFNFVYQHSRRLTQTLENTFKNLQLATGLGVGSLLYPLYQLWQQNGTVKKLQSATPPTSDAPIQIILDVIKNLPPGETDIPTSSQTNPLTLLGYLWKKIFPRPNSPTPESTLQQHIPTVQGIAIELQTRNLVLVSADNRIFDVFTPQQNVKLADRINSEISEYRYSLQLIAHQQQQLLPKIDDLLNKLTDDHPIIAQQPLLSPLKPFGFLDQLIANLETTALVPVQKHSQEIVKNFQSQVNDLTVNHDHLKPQQQSISNLILAAINYFFVVRNTYQLDSNSSGETPQSNPDFEKIVSATNQLNIGDTSEDTWLTWNDLFGNTPTNIEELSDNNDVNKLPQSQIRWGLPRIRTTMGQKPPQPKNDEFTQTGSQTSQEFNFKPDWIDISATSLGYEKHPLEQILEWLDYSILWIEQILTNMIYFFRGLLLGR</sequence>
<gene>
    <name evidence="1" type="ORF">H6F99_21880</name>
</gene>
<proteinExistence type="predicted"/>
<reference evidence="1 2" key="1">
    <citation type="journal article" date="2020" name="ISME J.">
        <title>Comparative genomics reveals insights into cyanobacterial evolution and habitat adaptation.</title>
        <authorList>
            <person name="Chen M.Y."/>
            <person name="Teng W.K."/>
            <person name="Zhao L."/>
            <person name="Hu C.X."/>
            <person name="Zhou Y.K."/>
            <person name="Han B.P."/>
            <person name="Song L.R."/>
            <person name="Shu W.S."/>
        </authorList>
    </citation>
    <scope>NUCLEOTIDE SEQUENCE [LARGE SCALE GENOMIC DNA]</scope>
    <source>
        <strain evidence="1 2">FACHB-1040</strain>
    </source>
</reference>
<evidence type="ECO:0000313" key="2">
    <source>
        <dbReference type="Proteomes" id="UP000606721"/>
    </source>
</evidence>
<comment type="caution">
    <text evidence="1">The sequence shown here is derived from an EMBL/GenBank/DDBJ whole genome shotgun (WGS) entry which is preliminary data.</text>
</comment>
<accession>A0ABR8C1V6</accession>
<evidence type="ECO:0000313" key="1">
    <source>
        <dbReference type="EMBL" id="MBD2280827.1"/>
    </source>
</evidence>
<dbReference type="Proteomes" id="UP000606721">
    <property type="component" value="Unassembled WGS sequence"/>
</dbReference>
<name>A0ABR8C1V6_APHFL</name>
<dbReference type="RefSeq" id="WP_190384215.1">
    <property type="nucleotide sequence ID" value="NZ_JACJQT010000076.1"/>
</dbReference>